<accession>A0AAJ5WTY0</accession>
<protein>
    <submittedName>
        <fullName evidence="4">FecR domain-containing protein</fullName>
    </submittedName>
</protein>
<dbReference type="AlphaFoldDB" id="A0AAJ5WTY0"/>
<gene>
    <name evidence="4" type="ORF">P0Y53_24095</name>
</gene>
<proteinExistence type="predicted"/>
<dbReference type="PANTHER" id="PTHR30273">
    <property type="entry name" value="PERIPLASMIC SIGNAL SENSOR AND SIGMA FACTOR ACTIVATOR FECR-RELATED"/>
    <property type="match status" value="1"/>
</dbReference>
<organism evidence="4 5">
    <name type="scientific">Candidatus Pseudobacter hemicellulosilyticus</name>
    <dbReference type="NCBI Taxonomy" id="3121375"/>
    <lineage>
        <taxon>Bacteria</taxon>
        <taxon>Pseudomonadati</taxon>
        <taxon>Bacteroidota</taxon>
        <taxon>Chitinophagia</taxon>
        <taxon>Chitinophagales</taxon>
        <taxon>Chitinophagaceae</taxon>
        <taxon>Pseudobacter</taxon>
    </lineage>
</organism>
<reference evidence="4" key="1">
    <citation type="submission" date="2023-03" db="EMBL/GenBank/DDBJ databases">
        <title>Andean soil-derived lignocellulolytic bacterial consortium as a source of novel taxa and putative plastic-active enzymes.</title>
        <authorList>
            <person name="Diaz-Garcia L."/>
            <person name="Chuvochina M."/>
            <person name="Feuerriegel G."/>
            <person name="Bunk B."/>
            <person name="Sproer C."/>
            <person name="Streit W.R."/>
            <person name="Rodriguez L.M."/>
            <person name="Overmann J."/>
            <person name="Jimenez D.J."/>
        </authorList>
    </citation>
    <scope>NUCLEOTIDE SEQUENCE</scope>
    <source>
        <strain evidence="4">MAG 7</strain>
    </source>
</reference>
<dbReference type="InterPro" id="IPR032508">
    <property type="entry name" value="FecR_C"/>
</dbReference>
<evidence type="ECO:0000256" key="1">
    <source>
        <dbReference type="SAM" id="Phobius"/>
    </source>
</evidence>
<sequence length="414" mass="46365">MNKNAERAAWLMARDLDGVITAIERQELLSMMGDPELYLSLRNEFANEKSRKIAIADHWLTGERLTQKLADRLNRKIAADADPYRIEPTYTNKRIVRSLWFIGAAACVIAILILLSPAPTIKQDKDKPVVNRFKNDIPPGEQKATLTLSDGSKIVLEQMPDGIIEPERGVRIQKLVDGQLVYKTVSGNPVRAGAMNTVTTPKGGKYRVVLPDGTAVQMNADSRIDYPTVFSGDERKVSIIGEAYFEVKKSKKPFKVVVNELEINVLGTSFTVNAYPDEPAIKTSLLTGAVRLDTEKDLTDRSSGVLLRPGQQALFPAGVLKRKEKKINIISIPEDAVAWIDGELAFEDRPLEEILRTLARWYDVKLEYKPGKLRSNFSLRIPDNESLSNVLSILEMTRYVQFEIDGHTVIVHPQ</sequence>
<dbReference type="Pfam" id="PF04773">
    <property type="entry name" value="FecR"/>
    <property type="match status" value="1"/>
</dbReference>
<evidence type="ECO:0000259" key="3">
    <source>
        <dbReference type="Pfam" id="PF16344"/>
    </source>
</evidence>
<dbReference type="Gene3D" id="3.55.50.30">
    <property type="match status" value="1"/>
</dbReference>
<keyword evidence="1" id="KW-0472">Membrane</keyword>
<dbReference type="PANTHER" id="PTHR30273:SF2">
    <property type="entry name" value="PROTEIN FECR"/>
    <property type="match status" value="1"/>
</dbReference>
<evidence type="ECO:0000313" key="5">
    <source>
        <dbReference type="Proteomes" id="UP001220610"/>
    </source>
</evidence>
<keyword evidence="1" id="KW-0812">Transmembrane</keyword>
<keyword evidence="1" id="KW-1133">Transmembrane helix</keyword>
<dbReference type="InterPro" id="IPR012373">
    <property type="entry name" value="Ferrdict_sens_TM"/>
</dbReference>
<dbReference type="InterPro" id="IPR006860">
    <property type="entry name" value="FecR"/>
</dbReference>
<dbReference type="GO" id="GO:0016989">
    <property type="term" value="F:sigma factor antagonist activity"/>
    <property type="evidence" value="ECO:0007669"/>
    <property type="project" value="TreeGrafter"/>
</dbReference>
<dbReference type="Pfam" id="PF16344">
    <property type="entry name" value="FecR_C"/>
    <property type="match status" value="1"/>
</dbReference>
<feature type="domain" description="Protein FecR C-terminal" evidence="3">
    <location>
        <begin position="344"/>
        <end position="411"/>
    </location>
</feature>
<feature type="transmembrane region" description="Helical" evidence="1">
    <location>
        <begin position="99"/>
        <end position="118"/>
    </location>
</feature>
<name>A0AAJ5WTY0_9BACT</name>
<feature type="domain" description="FecR protein" evidence="2">
    <location>
        <begin position="197"/>
        <end position="291"/>
    </location>
</feature>
<evidence type="ECO:0000313" key="4">
    <source>
        <dbReference type="EMBL" id="WEK35578.1"/>
    </source>
</evidence>
<dbReference type="Gene3D" id="2.60.120.1440">
    <property type="match status" value="1"/>
</dbReference>
<dbReference type="Proteomes" id="UP001220610">
    <property type="component" value="Chromosome"/>
</dbReference>
<dbReference type="EMBL" id="CP119311">
    <property type="protein sequence ID" value="WEK35578.1"/>
    <property type="molecule type" value="Genomic_DNA"/>
</dbReference>
<evidence type="ECO:0000259" key="2">
    <source>
        <dbReference type="Pfam" id="PF04773"/>
    </source>
</evidence>